<dbReference type="Proteomes" id="UP000001542">
    <property type="component" value="Unassembled WGS sequence"/>
</dbReference>
<dbReference type="VEuPathDB" id="TrichDB:TVAG_480650"/>
<organism evidence="2 3">
    <name type="scientific">Trichomonas vaginalis (strain ATCC PRA-98 / G3)</name>
    <dbReference type="NCBI Taxonomy" id="412133"/>
    <lineage>
        <taxon>Eukaryota</taxon>
        <taxon>Metamonada</taxon>
        <taxon>Parabasalia</taxon>
        <taxon>Trichomonadida</taxon>
        <taxon>Trichomonadidae</taxon>
        <taxon>Trichomonas</taxon>
    </lineage>
</organism>
<protein>
    <submittedName>
        <fullName evidence="2">CAMK family protein kinase</fullName>
    </submittedName>
</protein>
<dbReference type="PROSITE" id="PS00109">
    <property type="entry name" value="PROTEIN_KINASE_TYR"/>
    <property type="match status" value="1"/>
</dbReference>
<dbReference type="InterPro" id="IPR008266">
    <property type="entry name" value="Tyr_kinase_AS"/>
</dbReference>
<dbReference type="Pfam" id="PF00069">
    <property type="entry name" value="Pkinase"/>
    <property type="match status" value="1"/>
</dbReference>
<dbReference type="GO" id="GO:0005634">
    <property type="term" value="C:nucleus"/>
    <property type="evidence" value="ECO:0000318"/>
    <property type="project" value="GO_Central"/>
</dbReference>
<dbReference type="Gene3D" id="3.30.200.20">
    <property type="entry name" value="Phosphorylase Kinase, domain 1"/>
    <property type="match status" value="1"/>
</dbReference>
<dbReference type="GO" id="GO:0005524">
    <property type="term" value="F:ATP binding"/>
    <property type="evidence" value="ECO:0007669"/>
    <property type="project" value="InterPro"/>
</dbReference>
<dbReference type="RefSeq" id="XP_001307178.1">
    <property type="nucleotide sequence ID" value="XM_001307177.1"/>
</dbReference>
<dbReference type="PANTHER" id="PTHR44167:SF30">
    <property type="entry name" value="PHOSPHORYLASE KINASE"/>
    <property type="match status" value="1"/>
</dbReference>
<dbReference type="SMART" id="SM00220">
    <property type="entry name" value="S_TKc"/>
    <property type="match status" value="1"/>
</dbReference>
<dbReference type="Gene3D" id="1.10.510.10">
    <property type="entry name" value="Transferase(Phosphotransferase) domain 1"/>
    <property type="match status" value="1"/>
</dbReference>
<dbReference type="PANTHER" id="PTHR44167">
    <property type="entry name" value="OVARIAN-SPECIFIC SERINE/THREONINE-PROTEIN KINASE LOK-RELATED"/>
    <property type="match status" value="1"/>
</dbReference>
<dbReference type="eggNOG" id="KOG0032">
    <property type="taxonomic scope" value="Eukaryota"/>
</dbReference>
<name>A2FLG5_TRIV3</name>
<evidence type="ECO:0000259" key="1">
    <source>
        <dbReference type="PROSITE" id="PS50011"/>
    </source>
</evidence>
<dbReference type="InParanoid" id="A2FLG5"/>
<dbReference type="InterPro" id="IPR011009">
    <property type="entry name" value="Kinase-like_dom_sf"/>
</dbReference>
<evidence type="ECO:0000313" key="2">
    <source>
        <dbReference type="EMBL" id="EAX94248.1"/>
    </source>
</evidence>
<gene>
    <name evidence="2" type="ORF">TVAG_480650</name>
</gene>
<keyword evidence="2" id="KW-0418">Kinase</keyword>
<dbReference type="GO" id="GO:0044773">
    <property type="term" value="P:mitotic DNA damage checkpoint signaling"/>
    <property type="evidence" value="ECO:0000318"/>
    <property type="project" value="GO_Central"/>
</dbReference>
<dbReference type="KEGG" id="tva:4751977"/>
<keyword evidence="3" id="KW-1185">Reference proteome</keyword>
<evidence type="ECO:0000313" key="3">
    <source>
        <dbReference type="Proteomes" id="UP000001542"/>
    </source>
</evidence>
<dbReference type="AlphaFoldDB" id="A2FLG5"/>
<dbReference type="GO" id="GO:0004674">
    <property type="term" value="F:protein serine/threonine kinase activity"/>
    <property type="evidence" value="ECO:0000318"/>
    <property type="project" value="GO_Central"/>
</dbReference>
<proteinExistence type="predicted"/>
<dbReference type="PROSITE" id="PS50011">
    <property type="entry name" value="PROTEIN_KINASE_DOM"/>
    <property type="match status" value="1"/>
</dbReference>
<dbReference type="SUPFAM" id="SSF56112">
    <property type="entry name" value="Protein kinase-like (PK-like)"/>
    <property type="match status" value="1"/>
</dbReference>
<keyword evidence="2" id="KW-0808">Transferase</keyword>
<accession>A2FLG5</accession>
<dbReference type="STRING" id="5722.A2FLG5"/>
<feature type="domain" description="Protein kinase" evidence="1">
    <location>
        <begin position="13"/>
        <end position="246"/>
    </location>
</feature>
<reference evidence="2" key="1">
    <citation type="submission" date="2006-10" db="EMBL/GenBank/DDBJ databases">
        <authorList>
            <person name="Amadeo P."/>
            <person name="Zhao Q."/>
            <person name="Wortman J."/>
            <person name="Fraser-Liggett C."/>
            <person name="Carlton J."/>
        </authorList>
    </citation>
    <scope>NUCLEOTIDE SEQUENCE</scope>
    <source>
        <strain evidence="2">G3</strain>
    </source>
</reference>
<dbReference type="EMBL" id="DS113868">
    <property type="protein sequence ID" value="EAX94248.1"/>
    <property type="molecule type" value="Genomic_DNA"/>
</dbReference>
<sequence length="260" mass="30259">MRARRSSYSLKGYKIIQLLYNGATTQTYKVVSDAGLQFVAKFLQKKDEHALTEIEIVKKMHHKYILEFNNMLETDTEFVMLCPFYQSLALHYVQSIDGFTPQRLATLFYKILVGLKYIHNMKIIHGDIRPENIIVSTENNEETPHIIDFGISHYEGQPFDNTLTTPAYKPPEQDLTFKSDIYSLGLAFYVCFSQIQTASQIRMHQLFSEKAWASSNPLLIDLIKNMIERDVEKRFSLEDCLNHPYFTEQIDETTRSTIMC</sequence>
<dbReference type="OrthoDB" id="291822at2759"/>
<reference evidence="2" key="2">
    <citation type="journal article" date="2007" name="Science">
        <title>Draft genome sequence of the sexually transmitted pathogen Trichomonas vaginalis.</title>
        <authorList>
            <person name="Carlton J.M."/>
            <person name="Hirt R.P."/>
            <person name="Silva J.C."/>
            <person name="Delcher A.L."/>
            <person name="Schatz M."/>
            <person name="Zhao Q."/>
            <person name="Wortman J.R."/>
            <person name="Bidwell S.L."/>
            <person name="Alsmark U.C.M."/>
            <person name="Besteiro S."/>
            <person name="Sicheritz-Ponten T."/>
            <person name="Noel C.J."/>
            <person name="Dacks J.B."/>
            <person name="Foster P.G."/>
            <person name="Simillion C."/>
            <person name="Van de Peer Y."/>
            <person name="Miranda-Saavedra D."/>
            <person name="Barton G.J."/>
            <person name="Westrop G.D."/>
            <person name="Mueller S."/>
            <person name="Dessi D."/>
            <person name="Fiori P.L."/>
            <person name="Ren Q."/>
            <person name="Paulsen I."/>
            <person name="Zhang H."/>
            <person name="Bastida-Corcuera F.D."/>
            <person name="Simoes-Barbosa A."/>
            <person name="Brown M.T."/>
            <person name="Hayes R.D."/>
            <person name="Mukherjee M."/>
            <person name="Okumura C.Y."/>
            <person name="Schneider R."/>
            <person name="Smith A.J."/>
            <person name="Vanacova S."/>
            <person name="Villalvazo M."/>
            <person name="Haas B.J."/>
            <person name="Pertea M."/>
            <person name="Feldblyum T.V."/>
            <person name="Utterback T.R."/>
            <person name="Shu C.L."/>
            <person name="Osoegawa K."/>
            <person name="de Jong P.J."/>
            <person name="Hrdy I."/>
            <person name="Horvathova L."/>
            <person name="Zubacova Z."/>
            <person name="Dolezal P."/>
            <person name="Malik S.B."/>
            <person name="Logsdon J.M. Jr."/>
            <person name="Henze K."/>
            <person name="Gupta A."/>
            <person name="Wang C.C."/>
            <person name="Dunne R.L."/>
            <person name="Upcroft J.A."/>
            <person name="Upcroft P."/>
            <person name="White O."/>
            <person name="Salzberg S.L."/>
            <person name="Tang P."/>
            <person name="Chiu C.-H."/>
            <person name="Lee Y.-S."/>
            <person name="Embley T.M."/>
            <person name="Coombs G.H."/>
            <person name="Mottram J.C."/>
            <person name="Tachezy J."/>
            <person name="Fraser-Liggett C.M."/>
            <person name="Johnson P.J."/>
        </authorList>
    </citation>
    <scope>NUCLEOTIDE SEQUENCE [LARGE SCALE GENOMIC DNA]</scope>
    <source>
        <strain evidence="2">G3</strain>
    </source>
</reference>
<dbReference type="VEuPathDB" id="TrichDB:TVAGG3_0907680"/>
<dbReference type="SMR" id="A2FLG5"/>
<dbReference type="InterPro" id="IPR000719">
    <property type="entry name" value="Prot_kinase_dom"/>
</dbReference>